<keyword evidence="7 17" id="KW-0732">Signal</keyword>
<evidence type="ECO:0000256" key="14">
    <source>
        <dbReference type="ARBA" id="ARBA00023170"/>
    </source>
</evidence>
<dbReference type="Gene3D" id="3.30.200.20">
    <property type="entry name" value="Phosphorylase Kinase, domain 1"/>
    <property type="match status" value="1"/>
</dbReference>
<keyword evidence="9 15" id="KW-0547">Nucleotide-binding</keyword>
<feature type="transmembrane region" description="Helical" evidence="16">
    <location>
        <begin position="511"/>
        <end position="533"/>
    </location>
</feature>
<evidence type="ECO:0000256" key="2">
    <source>
        <dbReference type="ARBA" id="ARBA00022527"/>
    </source>
</evidence>
<keyword evidence="2" id="KW-0723">Serine/threonine-protein kinase</keyword>
<feature type="binding site" evidence="15">
    <location>
        <position position="602"/>
    </location>
    <ligand>
        <name>ATP</name>
        <dbReference type="ChEBI" id="CHEBI:30616"/>
    </ligand>
</feature>
<dbReference type="SUPFAM" id="SSF56112">
    <property type="entry name" value="Protein kinase-like (PK-like)"/>
    <property type="match status" value="1"/>
</dbReference>
<evidence type="ECO:0000256" key="16">
    <source>
        <dbReference type="SAM" id="Phobius"/>
    </source>
</evidence>
<organism evidence="19">
    <name type="scientific">Brassica napus</name>
    <name type="common">Rape</name>
    <dbReference type="NCBI Taxonomy" id="3708"/>
    <lineage>
        <taxon>Eukaryota</taxon>
        <taxon>Viridiplantae</taxon>
        <taxon>Streptophyta</taxon>
        <taxon>Embryophyta</taxon>
        <taxon>Tracheophyta</taxon>
        <taxon>Spermatophyta</taxon>
        <taxon>Magnoliopsida</taxon>
        <taxon>eudicotyledons</taxon>
        <taxon>Gunneridae</taxon>
        <taxon>Pentapetalae</taxon>
        <taxon>rosids</taxon>
        <taxon>malvids</taxon>
        <taxon>Brassicales</taxon>
        <taxon>Brassicaceae</taxon>
        <taxon>Brassiceae</taxon>
        <taxon>Brassica</taxon>
    </lineage>
</organism>
<dbReference type="PROSITE" id="PS00107">
    <property type="entry name" value="PROTEIN_KINASE_ATP"/>
    <property type="match status" value="1"/>
</dbReference>
<keyword evidence="13 16" id="KW-0472">Membrane</keyword>
<evidence type="ECO:0000256" key="5">
    <source>
        <dbReference type="ARBA" id="ARBA00022679"/>
    </source>
</evidence>
<dbReference type="InterPro" id="IPR024788">
    <property type="entry name" value="Malectin-like_Carb-bd_dom"/>
</dbReference>
<feature type="signal peptide" evidence="17">
    <location>
        <begin position="1"/>
        <end position="24"/>
    </location>
</feature>
<dbReference type="InterPro" id="IPR000719">
    <property type="entry name" value="Prot_kinase_dom"/>
</dbReference>
<keyword evidence="12 16" id="KW-1133">Transmembrane helix</keyword>
<feature type="domain" description="Protein kinase" evidence="18">
    <location>
        <begin position="574"/>
        <end position="841"/>
    </location>
</feature>
<keyword evidence="4" id="KW-0433">Leucine-rich repeat</keyword>
<dbReference type="CDD" id="cd14066">
    <property type="entry name" value="STKc_IRAK"/>
    <property type="match status" value="1"/>
</dbReference>
<dbReference type="PANTHER" id="PTHR45631">
    <property type="entry name" value="OS07G0107800 PROTEIN-RELATED"/>
    <property type="match status" value="1"/>
</dbReference>
<keyword evidence="10" id="KW-0418">Kinase</keyword>
<evidence type="ECO:0000256" key="3">
    <source>
        <dbReference type="ARBA" id="ARBA00022553"/>
    </source>
</evidence>
<accession>A0A816UWS9</accession>
<evidence type="ECO:0000256" key="7">
    <source>
        <dbReference type="ARBA" id="ARBA00022729"/>
    </source>
</evidence>
<evidence type="ECO:0000256" key="11">
    <source>
        <dbReference type="ARBA" id="ARBA00022840"/>
    </source>
</evidence>
<evidence type="ECO:0000256" key="12">
    <source>
        <dbReference type="ARBA" id="ARBA00022989"/>
    </source>
</evidence>
<gene>
    <name evidence="19" type="ORF">DARMORV10_C08P50470.1</name>
</gene>
<keyword evidence="3" id="KW-0597">Phosphoprotein</keyword>
<evidence type="ECO:0000256" key="17">
    <source>
        <dbReference type="SAM" id="SignalP"/>
    </source>
</evidence>
<name>A0A816UWS9_BRANA</name>
<dbReference type="InterPro" id="IPR017441">
    <property type="entry name" value="Protein_kinase_ATP_BS"/>
</dbReference>
<evidence type="ECO:0000256" key="1">
    <source>
        <dbReference type="ARBA" id="ARBA00004167"/>
    </source>
</evidence>
<dbReference type="PANTHER" id="PTHR45631:SF58">
    <property type="entry name" value="PROTEIN KINASE DOMAIN-CONTAINING PROTEIN"/>
    <property type="match status" value="1"/>
</dbReference>
<dbReference type="Gene3D" id="1.10.510.10">
    <property type="entry name" value="Transferase(Phosphotransferase) domain 1"/>
    <property type="match status" value="1"/>
</dbReference>
<dbReference type="FunFam" id="3.30.200.20:FF:000394">
    <property type="entry name" value="Leucine-rich repeat receptor-like protein kinase"/>
    <property type="match status" value="1"/>
</dbReference>
<dbReference type="PROSITE" id="PS00108">
    <property type="entry name" value="PROTEIN_KINASE_ST"/>
    <property type="match status" value="1"/>
</dbReference>
<feature type="chain" id="PRO_5032978423" evidence="17">
    <location>
        <begin position="25"/>
        <end position="875"/>
    </location>
</feature>
<keyword evidence="11 15" id="KW-0067">ATP-binding</keyword>
<dbReference type="GO" id="GO:0016020">
    <property type="term" value="C:membrane"/>
    <property type="evidence" value="ECO:0007669"/>
    <property type="project" value="UniProtKB-SubCell"/>
</dbReference>
<protein>
    <submittedName>
        <fullName evidence="19">(rape) hypothetical protein</fullName>
    </submittedName>
</protein>
<dbReference type="PROSITE" id="PS50011">
    <property type="entry name" value="PROTEIN_KINASE_DOM"/>
    <property type="match status" value="1"/>
</dbReference>
<evidence type="ECO:0000256" key="9">
    <source>
        <dbReference type="ARBA" id="ARBA00022741"/>
    </source>
</evidence>
<dbReference type="InterPro" id="IPR011009">
    <property type="entry name" value="Kinase-like_dom_sf"/>
</dbReference>
<evidence type="ECO:0000256" key="15">
    <source>
        <dbReference type="PROSITE-ProRule" id="PRU10141"/>
    </source>
</evidence>
<dbReference type="InterPro" id="IPR032675">
    <property type="entry name" value="LRR_dom_sf"/>
</dbReference>
<dbReference type="SMART" id="SM00220">
    <property type="entry name" value="S_TKc"/>
    <property type="match status" value="1"/>
</dbReference>
<sequence>MKSLRRLFLSFLILSFCIFNFLQAQDQQGFINLDCGLEANESPYTEPTTKLTFTSDSDFIKTGKSGRIQNVPGLDYIRPYTVLRYFPDGVRNCYTLSVVQDTNYLIVAMFTYGNYDNLDTPPKFDLYLGPNIWTTVDLQRKVNGTREELIHISRSTSLQVCLVKTGTTTPVISALELRPLRNDIYIPQSGSLKNRFRVYLTDSRDIVRYPLDVHDRLWSPFFMSEWKLLRTSLSINTSDDDYDIPEDVLVTAATPANVSLPLTISWNVETPSDLFYAYLHGAEIQSLRDNDTREFNITAGPNVSYGPVSLEELLVNTLYNTSPVKCDGGACHLQLIRTLNSTLPPLLNAIEAFVVVEFPQSETNTDDVVAIKSIETSYGLSRISWQGDPCVPQQFLWDGLTCEYTNISTPPRILSLDLSSSEITGIIVPEIQNLTQLKKLDLSNNNLTGGVPEFLAKMKSLLVINLSGNNLSGSVPQALLDKVKKGLTLNIQGNPNLCSSSSCNKKKKRTMLPVIASLASLGVIISVITLLFVCMKRGPSIGKAYYYRFFTKPTINRNQKEKIYTYTEVLAMTNNMERVLGKGGFGMVYHGYINGNEEVAVKLLSPSSAQGYKEFKTEVELLLRVYHTNLVSLVGYCDEKDHLALIYQYMANGDLKQHLSGSSTMSWVDRLNIAIDAALGLEYLHIGCKPLIVHRDVKSSNILLDDQFQAKLADFGLSRSFPVGGESHVSTLVAGTPGYLDHEYYQTNRLSEKNDVYSFGVVLLEIITNKPVIDQTRQKPHIAEWVKFMLTRGDINNVMDPKLQGVYDSGSAWKALELAMTCVFPSSLERPNMSHVVHELKECLISENKRTRDINATSSLDINLSFGSDVNPKAR</sequence>
<dbReference type="FunFam" id="3.80.10.10:FF:000129">
    <property type="entry name" value="Leucine-rich repeat receptor-like kinase"/>
    <property type="match status" value="1"/>
</dbReference>
<keyword evidence="14" id="KW-0675">Receptor</keyword>
<reference evidence="19" key="1">
    <citation type="submission" date="2021-01" db="EMBL/GenBank/DDBJ databases">
        <authorList>
            <consortium name="Genoscope - CEA"/>
            <person name="William W."/>
        </authorList>
    </citation>
    <scope>NUCLEOTIDE SEQUENCE</scope>
</reference>
<dbReference type="Gene3D" id="3.80.10.10">
    <property type="entry name" value="Ribonuclease Inhibitor"/>
    <property type="match status" value="1"/>
</dbReference>
<dbReference type="GO" id="GO:0004674">
    <property type="term" value="F:protein serine/threonine kinase activity"/>
    <property type="evidence" value="ECO:0007669"/>
    <property type="project" value="UniProtKB-KW"/>
</dbReference>
<evidence type="ECO:0000256" key="10">
    <source>
        <dbReference type="ARBA" id="ARBA00022777"/>
    </source>
</evidence>
<dbReference type="Pfam" id="PF13855">
    <property type="entry name" value="LRR_8"/>
    <property type="match status" value="1"/>
</dbReference>
<dbReference type="Pfam" id="PF00069">
    <property type="entry name" value="Pkinase"/>
    <property type="match status" value="1"/>
</dbReference>
<comment type="subcellular location">
    <subcellularLocation>
        <location evidence="1">Membrane</location>
        <topology evidence="1">Single-pass membrane protein</topology>
    </subcellularLocation>
</comment>
<evidence type="ECO:0000256" key="13">
    <source>
        <dbReference type="ARBA" id="ARBA00023136"/>
    </source>
</evidence>
<proteinExistence type="predicted"/>
<dbReference type="InterPro" id="IPR008271">
    <property type="entry name" value="Ser/Thr_kinase_AS"/>
</dbReference>
<dbReference type="FunFam" id="1.10.510.10:FF:000146">
    <property type="entry name" value="LRR receptor-like serine/threonine-protein kinase IOS1"/>
    <property type="match status" value="1"/>
</dbReference>
<evidence type="ECO:0000256" key="6">
    <source>
        <dbReference type="ARBA" id="ARBA00022692"/>
    </source>
</evidence>
<evidence type="ECO:0000259" key="18">
    <source>
        <dbReference type="PROSITE" id="PS50011"/>
    </source>
</evidence>
<evidence type="ECO:0000256" key="8">
    <source>
        <dbReference type="ARBA" id="ARBA00022737"/>
    </source>
</evidence>
<dbReference type="EMBL" id="HG994372">
    <property type="protein sequence ID" value="CAF2116307.1"/>
    <property type="molecule type" value="Genomic_DNA"/>
</dbReference>
<keyword evidence="5" id="KW-0808">Transferase</keyword>
<evidence type="ECO:0000313" key="19">
    <source>
        <dbReference type="EMBL" id="CAF2116307.1"/>
    </source>
</evidence>
<dbReference type="AlphaFoldDB" id="A0A816UWS9"/>
<dbReference type="SUPFAM" id="SSF52058">
    <property type="entry name" value="L domain-like"/>
    <property type="match status" value="1"/>
</dbReference>
<keyword evidence="8" id="KW-0677">Repeat</keyword>
<dbReference type="Pfam" id="PF12819">
    <property type="entry name" value="Malectin_like"/>
    <property type="match status" value="1"/>
</dbReference>
<dbReference type="GO" id="GO:0005524">
    <property type="term" value="F:ATP binding"/>
    <property type="evidence" value="ECO:0007669"/>
    <property type="project" value="UniProtKB-UniRule"/>
</dbReference>
<evidence type="ECO:0000256" key="4">
    <source>
        <dbReference type="ARBA" id="ARBA00022614"/>
    </source>
</evidence>
<keyword evidence="6 16" id="KW-0812">Transmembrane</keyword>
<dbReference type="InterPro" id="IPR001611">
    <property type="entry name" value="Leu-rich_rpt"/>
</dbReference>
<dbReference type="Proteomes" id="UP001295469">
    <property type="component" value="Chromosome C08"/>
</dbReference>